<evidence type="ECO:0000256" key="17">
    <source>
        <dbReference type="ARBA" id="ARBA00049902"/>
    </source>
</evidence>
<dbReference type="Gene3D" id="1.10.3810.10">
    <property type="entry name" value="Biosynthetic peptidoglycan transglycosylase-like"/>
    <property type="match status" value="1"/>
</dbReference>
<comment type="similarity">
    <text evidence="4">In the N-terminal section; belongs to the glycosyltransferase 51 family.</text>
</comment>
<evidence type="ECO:0000256" key="18">
    <source>
        <dbReference type="SAM" id="Phobius"/>
    </source>
</evidence>
<comment type="catalytic activity">
    <reaction evidence="17">
        <text>[GlcNAc-(1-&gt;4)-Mur2Ac(oyl-L-Ala-gamma-D-Glu-L-Lys-D-Ala-D-Ala)](n)-di-trans,octa-cis-undecaprenyl diphosphate + beta-D-GlcNAc-(1-&gt;4)-Mur2Ac(oyl-L-Ala-gamma-D-Glu-L-Lys-D-Ala-D-Ala)-di-trans,octa-cis-undecaprenyl diphosphate = [GlcNAc-(1-&gt;4)-Mur2Ac(oyl-L-Ala-gamma-D-Glu-L-Lys-D-Ala-D-Ala)](n+1)-di-trans,octa-cis-undecaprenyl diphosphate + di-trans,octa-cis-undecaprenyl diphosphate + H(+)</text>
        <dbReference type="Rhea" id="RHEA:23708"/>
        <dbReference type="Rhea" id="RHEA-COMP:9602"/>
        <dbReference type="Rhea" id="RHEA-COMP:9603"/>
        <dbReference type="ChEBI" id="CHEBI:15378"/>
        <dbReference type="ChEBI" id="CHEBI:58405"/>
        <dbReference type="ChEBI" id="CHEBI:60033"/>
        <dbReference type="ChEBI" id="CHEBI:78435"/>
        <dbReference type="EC" id="2.4.99.28"/>
    </reaction>
</comment>
<dbReference type="Pfam" id="PF00912">
    <property type="entry name" value="Transgly"/>
    <property type="match status" value="1"/>
</dbReference>
<dbReference type="InterPro" id="IPR036950">
    <property type="entry name" value="PBP_transglycosylase"/>
</dbReference>
<dbReference type="InterPro" id="IPR001264">
    <property type="entry name" value="Glyco_trans_51"/>
</dbReference>
<comment type="subcellular location">
    <subcellularLocation>
        <location evidence="1">Cell membrane</location>
    </subcellularLocation>
</comment>
<feature type="transmembrane region" description="Helical" evidence="18">
    <location>
        <begin position="12"/>
        <end position="30"/>
    </location>
</feature>
<accession>A0A1G9KKN1</accession>
<keyword evidence="22" id="KW-1185">Reference proteome</keyword>
<evidence type="ECO:0000256" key="8">
    <source>
        <dbReference type="ARBA" id="ARBA00022676"/>
    </source>
</evidence>
<evidence type="ECO:0000313" key="21">
    <source>
        <dbReference type="EMBL" id="SDL50348.1"/>
    </source>
</evidence>
<evidence type="ECO:0000313" key="22">
    <source>
        <dbReference type="Proteomes" id="UP000198901"/>
    </source>
</evidence>
<keyword evidence="14" id="KW-0511">Multifunctional enzyme</keyword>
<keyword evidence="12" id="KW-0573">Peptidoglycan synthesis</keyword>
<dbReference type="GO" id="GO:0005886">
    <property type="term" value="C:plasma membrane"/>
    <property type="evidence" value="ECO:0007669"/>
    <property type="project" value="UniProtKB-SubCell"/>
</dbReference>
<evidence type="ECO:0000256" key="12">
    <source>
        <dbReference type="ARBA" id="ARBA00022984"/>
    </source>
</evidence>
<keyword evidence="15" id="KW-0961">Cell wall biogenesis/degradation</keyword>
<keyword evidence="10" id="KW-0378">Hydrolase</keyword>
<dbReference type="AlphaFoldDB" id="A0A1G9KKN1"/>
<comment type="similarity">
    <text evidence="3">In the C-terminal section; belongs to the transpeptidase family.</text>
</comment>
<organism evidence="21 22">
    <name type="scientific">Siphonobacter aquaeclarae</name>
    <dbReference type="NCBI Taxonomy" id="563176"/>
    <lineage>
        <taxon>Bacteria</taxon>
        <taxon>Pseudomonadati</taxon>
        <taxon>Bacteroidota</taxon>
        <taxon>Cytophagia</taxon>
        <taxon>Cytophagales</taxon>
        <taxon>Cytophagaceae</taxon>
        <taxon>Siphonobacter</taxon>
    </lineage>
</organism>
<evidence type="ECO:0000256" key="5">
    <source>
        <dbReference type="ARBA" id="ARBA00022475"/>
    </source>
</evidence>
<evidence type="ECO:0000259" key="19">
    <source>
        <dbReference type="Pfam" id="PF00905"/>
    </source>
</evidence>
<keyword evidence="6" id="KW-0121">Carboxypeptidase</keyword>
<dbReference type="GO" id="GO:0008360">
    <property type="term" value="P:regulation of cell shape"/>
    <property type="evidence" value="ECO:0007669"/>
    <property type="project" value="UniProtKB-KW"/>
</dbReference>
<feature type="transmembrane region" description="Helical" evidence="18">
    <location>
        <begin position="208"/>
        <end position="225"/>
    </location>
</feature>
<comment type="catalytic activity">
    <reaction evidence="16">
        <text>Preferential cleavage: (Ac)2-L-Lys-D-Ala-|-D-Ala. Also transpeptidation of peptidyl-alanyl moieties that are N-acyl substituents of D-alanine.</text>
        <dbReference type="EC" id="3.4.16.4"/>
    </reaction>
</comment>
<evidence type="ECO:0000256" key="4">
    <source>
        <dbReference type="ARBA" id="ARBA00007739"/>
    </source>
</evidence>
<dbReference type="OrthoDB" id="9766909at2"/>
<evidence type="ECO:0000256" key="10">
    <source>
        <dbReference type="ARBA" id="ARBA00022801"/>
    </source>
</evidence>
<evidence type="ECO:0000256" key="15">
    <source>
        <dbReference type="ARBA" id="ARBA00023316"/>
    </source>
</evidence>
<keyword evidence="9" id="KW-0808">Transferase</keyword>
<dbReference type="EMBL" id="FNGS01000002">
    <property type="protein sequence ID" value="SDL50348.1"/>
    <property type="molecule type" value="Genomic_DNA"/>
</dbReference>
<keyword evidence="11" id="KW-0133">Cell shape</keyword>
<dbReference type="InterPro" id="IPR012338">
    <property type="entry name" value="Beta-lactam/transpept-like"/>
</dbReference>
<reference evidence="21 22" key="1">
    <citation type="submission" date="2016-10" db="EMBL/GenBank/DDBJ databases">
        <authorList>
            <person name="de Groot N.N."/>
        </authorList>
    </citation>
    <scope>NUCLEOTIDE SEQUENCE [LARGE SCALE GENOMIC DNA]</scope>
    <source>
        <strain evidence="21 22">DSM 21668</strain>
    </source>
</reference>
<evidence type="ECO:0000256" key="13">
    <source>
        <dbReference type="ARBA" id="ARBA00023136"/>
    </source>
</evidence>
<evidence type="ECO:0000256" key="11">
    <source>
        <dbReference type="ARBA" id="ARBA00022960"/>
    </source>
</evidence>
<dbReference type="SUPFAM" id="SSF56601">
    <property type="entry name" value="beta-lactamase/transpeptidase-like"/>
    <property type="match status" value="1"/>
</dbReference>
<keyword evidence="18" id="KW-0812">Transmembrane</keyword>
<dbReference type="STRING" id="563176.SAMN04488090_1059"/>
<dbReference type="GO" id="GO:0009002">
    <property type="term" value="F:serine-type D-Ala-D-Ala carboxypeptidase activity"/>
    <property type="evidence" value="ECO:0007669"/>
    <property type="project" value="UniProtKB-EC"/>
</dbReference>
<dbReference type="GO" id="GO:0006508">
    <property type="term" value="P:proteolysis"/>
    <property type="evidence" value="ECO:0007669"/>
    <property type="project" value="UniProtKB-KW"/>
</dbReference>
<gene>
    <name evidence="21" type="ORF">SAMN04488090_1059</name>
</gene>
<dbReference type="GO" id="GO:0008955">
    <property type="term" value="F:peptidoglycan glycosyltransferase activity"/>
    <property type="evidence" value="ECO:0007669"/>
    <property type="project" value="UniProtKB-EC"/>
</dbReference>
<protein>
    <submittedName>
        <fullName evidence="21">Penicillin-binding protein 1A</fullName>
    </submittedName>
</protein>
<evidence type="ECO:0000256" key="1">
    <source>
        <dbReference type="ARBA" id="ARBA00004236"/>
    </source>
</evidence>
<keyword evidence="13 18" id="KW-0472">Membrane</keyword>
<comment type="pathway">
    <text evidence="2">Cell wall biogenesis; peptidoglycan biosynthesis.</text>
</comment>
<name>A0A1G9KKN1_9BACT</name>
<dbReference type="GO" id="GO:0009252">
    <property type="term" value="P:peptidoglycan biosynthetic process"/>
    <property type="evidence" value="ECO:0007669"/>
    <property type="project" value="UniProtKB-KW"/>
</dbReference>
<feature type="domain" description="Penicillin-binding protein transpeptidase" evidence="19">
    <location>
        <begin position="512"/>
        <end position="765"/>
    </location>
</feature>
<dbReference type="InterPro" id="IPR050396">
    <property type="entry name" value="Glycosyltr_51/Transpeptidase"/>
</dbReference>
<keyword evidence="5" id="KW-1003">Cell membrane</keyword>
<keyword evidence="8" id="KW-0328">Glycosyltransferase</keyword>
<dbReference type="PANTHER" id="PTHR32282:SF11">
    <property type="entry name" value="PENICILLIN-BINDING PROTEIN 1B"/>
    <property type="match status" value="1"/>
</dbReference>
<dbReference type="InterPro" id="IPR001460">
    <property type="entry name" value="PCN-bd_Tpept"/>
</dbReference>
<keyword evidence="7" id="KW-0645">Protease</keyword>
<dbReference type="PANTHER" id="PTHR32282">
    <property type="entry name" value="BINDING PROTEIN TRANSPEPTIDASE, PUTATIVE-RELATED"/>
    <property type="match status" value="1"/>
</dbReference>
<evidence type="ECO:0000256" key="3">
    <source>
        <dbReference type="ARBA" id="ARBA00007090"/>
    </source>
</evidence>
<evidence type="ECO:0000259" key="20">
    <source>
        <dbReference type="Pfam" id="PF00912"/>
    </source>
</evidence>
<feature type="domain" description="Glycosyl transferase family 51" evidence="20">
    <location>
        <begin position="125"/>
        <end position="315"/>
    </location>
</feature>
<evidence type="ECO:0000256" key="6">
    <source>
        <dbReference type="ARBA" id="ARBA00022645"/>
    </source>
</evidence>
<dbReference type="SUPFAM" id="SSF53955">
    <property type="entry name" value="Lysozyme-like"/>
    <property type="match status" value="1"/>
</dbReference>
<dbReference type="Gene3D" id="3.40.710.10">
    <property type="entry name" value="DD-peptidase/beta-lactamase superfamily"/>
    <property type="match status" value="2"/>
</dbReference>
<feature type="transmembrane region" description="Helical" evidence="18">
    <location>
        <begin position="70"/>
        <end position="91"/>
    </location>
</feature>
<sequence>MEKIRHFFNTLWKYICFPFVWVFTKVWNLVRKLLVRLLGDKYLSAEAKTAAFWHDRIRNPYYSFKEKHPWPGRIVSVVGKIGLAGLIYFFILETNFLYLTGEMPSTEELANPDLAVASEIYTADGKPLGRFFTENRTPVRTFGELPKPLVDALVATEDSRFYDHNGIDWTAMGRVFFGVITGSQRGGGSTITQQVAKNLFKIRKKQGIIRKGILGSIPYFGFFVIKSKEWLTAMKLERQYSKDDILLMYFNTVDFGSNTYGIRTASRVYFGKQPQELNIQEGAVLVGLQKATTSYNPFLNPVRSKERRNVVLGQMAKYGYLKPKEADSLSQTDLGVRTDREKALQEEEAVGYEGYFKKYIAEVVNKWAEANDERVDLYTDGLKIYTTIDSRLQTEAVGAVVETMRKTQRDFGNHWGNRNPWIYENGQEIPNFVDSAAKRTEAYKALAKRFPNQPDSIQYHLKKIKRTSGFFTWNDKARKEGDPQFVQKEQTMTSYDSLSYYKKLLQAGMFSMDPNTGYIKAWVGGLDYSFFKYDHVRQAKRQPGSTFKPIMYCAAIDGPRDLSPCYQVRDQAFTKQYEEGGEVKTWSPQNAEGYFTGRNMTLREAMARSINSVAAQVTDLVTPDTVVYYAHKLGIKSRVQAVPSVGLGSEDVSLYEMVQAYATFINGGFKMEPQLVVRIEDRDGEVIADFTEDAVKNRTQVIRPESAFLLRNMLQAGVTGGGTSSRLLWDFNPKGVTRQTLYDSFGGKTGTTSNYSDGWFMGVTRDLVTGVWVGGDDRSIHFKGKRGEGAQTALPIYKDFMLRILNKGYYTLQPFPSEKELNLVISKEYKSCSQIWYEPIESDTTNYFEGDSLEDLFAPPIIDPAAPVDSNVINN</sequence>
<dbReference type="RefSeq" id="WP_093198719.1">
    <property type="nucleotide sequence ID" value="NZ_FNGS01000002.1"/>
</dbReference>
<evidence type="ECO:0000256" key="14">
    <source>
        <dbReference type="ARBA" id="ARBA00023268"/>
    </source>
</evidence>
<dbReference type="Proteomes" id="UP000198901">
    <property type="component" value="Unassembled WGS sequence"/>
</dbReference>
<keyword evidence="18" id="KW-1133">Transmembrane helix</keyword>
<dbReference type="Pfam" id="PF00905">
    <property type="entry name" value="Transpeptidase"/>
    <property type="match status" value="1"/>
</dbReference>
<evidence type="ECO:0000256" key="2">
    <source>
        <dbReference type="ARBA" id="ARBA00004752"/>
    </source>
</evidence>
<dbReference type="InterPro" id="IPR023346">
    <property type="entry name" value="Lysozyme-like_dom_sf"/>
</dbReference>
<evidence type="ECO:0000256" key="16">
    <source>
        <dbReference type="ARBA" id="ARBA00034000"/>
    </source>
</evidence>
<dbReference type="GO" id="GO:0030288">
    <property type="term" value="C:outer membrane-bounded periplasmic space"/>
    <property type="evidence" value="ECO:0007669"/>
    <property type="project" value="TreeGrafter"/>
</dbReference>
<proteinExistence type="inferred from homology"/>
<evidence type="ECO:0000256" key="9">
    <source>
        <dbReference type="ARBA" id="ARBA00022679"/>
    </source>
</evidence>
<evidence type="ECO:0000256" key="7">
    <source>
        <dbReference type="ARBA" id="ARBA00022670"/>
    </source>
</evidence>
<dbReference type="GO" id="GO:0071555">
    <property type="term" value="P:cell wall organization"/>
    <property type="evidence" value="ECO:0007669"/>
    <property type="project" value="UniProtKB-KW"/>
</dbReference>
<dbReference type="GO" id="GO:0008658">
    <property type="term" value="F:penicillin binding"/>
    <property type="evidence" value="ECO:0007669"/>
    <property type="project" value="InterPro"/>
</dbReference>